<dbReference type="EMBL" id="BT096062">
    <property type="protein sequence ID" value="ACU20289.1"/>
    <property type="molecule type" value="mRNA"/>
</dbReference>
<evidence type="ECO:0000313" key="2">
    <source>
        <dbReference type="EMBL" id="ACU20289.1"/>
    </source>
</evidence>
<proteinExistence type="evidence at transcript level"/>
<dbReference type="AlphaFoldDB" id="C6TEN7"/>
<keyword evidence="1" id="KW-0812">Transmembrane</keyword>
<protein>
    <submittedName>
        <fullName evidence="2">Uncharacterized protein</fullName>
    </submittedName>
</protein>
<keyword evidence="1" id="KW-0472">Membrane</keyword>
<evidence type="ECO:0000256" key="1">
    <source>
        <dbReference type="SAM" id="Phobius"/>
    </source>
</evidence>
<accession>C6TEN7</accession>
<organism evidence="2">
    <name type="scientific">Glycine max</name>
    <name type="common">Soybean</name>
    <name type="synonym">Glycine hispida</name>
    <dbReference type="NCBI Taxonomy" id="3847"/>
    <lineage>
        <taxon>Eukaryota</taxon>
        <taxon>Viridiplantae</taxon>
        <taxon>Streptophyta</taxon>
        <taxon>Embryophyta</taxon>
        <taxon>Tracheophyta</taxon>
        <taxon>Spermatophyta</taxon>
        <taxon>Magnoliopsida</taxon>
        <taxon>eudicotyledons</taxon>
        <taxon>Gunneridae</taxon>
        <taxon>Pentapetalae</taxon>
        <taxon>rosids</taxon>
        <taxon>fabids</taxon>
        <taxon>Fabales</taxon>
        <taxon>Fabaceae</taxon>
        <taxon>Papilionoideae</taxon>
        <taxon>50 kb inversion clade</taxon>
        <taxon>NPAAA clade</taxon>
        <taxon>indigoferoid/millettioid clade</taxon>
        <taxon>Phaseoleae</taxon>
        <taxon>Glycine</taxon>
        <taxon>Glycine subgen. Soja</taxon>
    </lineage>
</organism>
<feature type="transmembrane region" description="Helical" evidence="1">
    <location>
        <begin position="42"/>
        <end position="65"/>
    </location>
</feature>
<reference evidence="2" key="1">
    <citation type="submission" date="2009-08" db="EMBL/GenBank/DDBJ databases">
        <authorList>
            <person name="Cheung F."/>
            <person name="Xiao Y."/>
            <person name="Chan A."/>
            <person name="Moskal W."/>
            <person name="Town C.D."/>
        </authorList>
    </citation>
    <scope>NUCLEOTIDE SEQUENCE</scope>
</reference>
<feature type="non-terminal residue" evidence="2">
    <location>
        <position position="1"/>
    </location>
</feature>
<sequence>GAHFRNTECPYSLTFSLSLTLIPTNSNFASVVSPSISQGQFILTQFFSFFLFFFYVVSCYFCSLIPRVGTTFHAA</sequence>
<keyword evidence="1" id="KW-1133">Transmembrane helix</keyword>
<name>C6TEN7_SOYBN</name>